<dbReference type="PANTHER" id="PTHR31221:SF377">
    <property type="entry name" value="WRKY TRANSCRIPTION FACTOR 51-RELATED"/>
    <property type="match status" value="1"/>
</dbReference>
<dbReference type="EMBL" id="CAJGYO010000016">
    <property type="protein sequence ID" value="CAD6272641.1"/>
    <property type="molecule type" value="Genomic_DNA"/>
</dbReference>
<gene>
    <name evidence="7" type="ORF">NCGR_LOCUS55914</name>
</gene>
<proteinExistence type="predicted"/>
<evidence type="ECO:0000256" key="3">
    <source>
        <dbReference type="ARBA" id="ARBA00023125"/>
    </source>
</evidence>
<dbReference type="Proteomes" id="UP000604825">
    <property type="component" value="Unassembled WGS sequence"/>
</dbReference>
<dbReference type="PANTHER" id="PTHR31221">
    <property type="entry name" value="WRKY TRANSCRIPTION FACTOR PROTEIN 1-RELATED"/>
    <property type="match status" value="1"/>
</dbReference>
<comment type="subcellular location">
    <subcellularLocation>
        <location evidence="1">Nucleus</location>
    </subcellularLocation>
</comment>
<evidence type="ECO:0000313" key="8">
    <source>
        <dbReference type="Proteomes" id="UP000604825"/>
    </source>
</evidence>
<evidence type="ECO:0000256" key="2">
    <source>
        <dbReference type="ARBA" id="ARBA00023015"/>
    </source>
</evidence>
<dbReference type="InterPro" id="IPR036576">
    <property type="entry name" value="WRKY_dom_sf"/>
</dbReference>
<organism evidence="7 8">
    <name type="scientific">Miscanthus lutarioriparius</name>
    <dbReference type="NCBI Taxonomy" id="422564"/>
    <lineage>
        <taxon>Eukaryota</taxon>
        <taxon>Viridiplantae</taxon>
        <taxon>Streptophyta</taxon>
        <taxon>Embryophyta</taxon>
        <taxon>Tracheophyta</taxon>
        <taxon>Spermatophyta</taxon>
        <taxon>Magnoliopsida</taxon>
        <taxon>Liliopsida</taxon>
        <taxon>Poales</taxon>
        <taxon>Poaceae</taxon>
        <taxon>PACMAD clade</taxon>
        <taxon>Panicoideae</taxon>
        <taxon>Andropogonodae</taxon>
        <taxon>Andropogoneae</taxon>
        <taxon>Saccharinae</taxon>
        <taxon>Miscanthus</taxon>
    </lineage>
</organism>
<keyword evidence="2" id="KW-0805">Transcription regulation</keyword>
<dbReference type="Pfam" id="PF03106">
    <property type="entry name" value="WRKY"/>
    <property type="match status" value="1"/>
</dbReference>
<evidence type="ECO:0000256" key="5">
    <source>
        <dbReference type="ARBA" id="ARBA00023242"/>
    </source>
</evidence>
<evidence type="ECO:0000313" key="7">
    <source>
        <dbReference type="EMBL" id="CAD6272641.1"/>
    </source>
</evidence>
<dbReference type="InterPro" id="IPR044810">
    <property type="entry name" value="WRKY_plant"/>
</dbReference>
<dbReference type="OrthoDB" id="693960at2759"/>
<feature type="domain" description="WRKY" evidence="6">
    <location>
        <begin position="103"/>
        <end position="168"/>
    </location>
</feature>
<name>A0A811RPZ4_9POAL</name>
<dbReference type="FunFam" id="2.20.25.80:FF:000003">
    <property type="entry name" value="WRKY transcription factor 57"/>
    <property type="match status" value="1"/>
</dbReference>
<comment type="caution">
    <text evidence="7">The sequence shown here is derived from an EMBL/GenBank/DDBJ whole genome shotgun (WGS) entry which is preliminary data.</text>
</comment>
<evidence type="ECO:0000256" key="4">
    <source>
        <dbReference type="ARBA" id="ARBA00023163"/>
    </source>
</evidence>
<dbReference type="GO" id="GO:0005634">
    <property type="term" value="C:nucleus"/>
    <property type="evidence" value="ECO:0007669"/>
    <property type="project" value="UniProtKB-SubCell"/>
</dbReference>
<dbReference type="GO" id="GO:0003700">
    <property type="term" value="F:DNA-binding transcription factor activity"/>
    <property type="evidence" value="ECO:0007669"/>
    <property type="project" value="InterPro"/>
</dbReference>
<accession>A0A811RPZ4</accession>
<keyword evidence="5" id="KW-0539">Nucleus</keyword>
<dbReference type="GO" id="GO:0043565">
    <property type="term" value="F:sequence-specific DNA binding"/>
    <property type="evidence" value="ECO:0007669"/>
    <property type="project" value="InterPro"/>
</dbReference>
<keyword evidence="8" id="KW-1185">Reference proteome</keyword>
<dbReference type="SMART" id="SM00774">
    <property type="entry name" value="WRKY"/>
    <property type="match status" value="1"/>
</dbReference>
<dbReference type="AlphaFoldDB" id="A0A811RPZ4"/>
<evidence type="ECO:0000259" key="6">
    <source>
        <dbReference type="PROSITE" id="PS50811"/>
    </source>
</evidence>
<sequence>MAASLGLNPEALFTSYSSAYSSSPFMSDYAASFPPAAIDYSATAFSAELLDDLHHVDYSPAPIFTGAGAGAGGDRNEKMMWCEGGGDEKRLRSSGRIGFRTRSEVEILDDGFKWRKYGKKAVKNSPNPRNYYRCSSEGCGVKKRVERDRDDPRYVITTYDGVHNHASPGAAAIIQYGGGGNSGFYSPPHSGSPSAASYSGSFVF</sequence>
<reference evidence="7" key="1">
    <citation type="submission" date="2020-10" db="EMBL/GenBank/DDBJ databases">
        <authorList>
            <person name="Han B."/>
            <person name="Lu T."/>
            <person name="Zhao Q."/>
            <person name="Huang X."/>
            <person name="Zhao Y."/>
        </authorList>
    </citation>
    <scope>NUCLEOTIDE SEQUENCE</scope>
</reference>
<dbReference type="SUPFAM" id="SSF118290">
    <property type="entry name" value="WRKY DNA-binding domain"/>
    <property type="match status" value="1"/>
</dbReference>
<keyword evidence="4" id="KW-0804">Transcription</keyword>
<dbReference type="Gene3D" id="2.20.25.80">
    <property type="entry name" value="WRKY domain"/>
    <property type="match status" value="1"/>
</dbReference>
<dbReference type="PROSITE" id="PS50811">
    <property type="entry name" value="WRKY"/>
    <property type="match status" value="1"/>
</dbReference>
<protein>
    <recommendedName>
        <fullName evidence="6">WRKY domain-containing protein</fullName>
    </recommendedName>
</protein>
<dbReference type="InterPro" id="IPR003657">
    <property type="entry name" value="WRKY_dom"/>
</dbReference>
<keyword evidence="3" id="KW-0238">DNA-binding</keyword>
<evidence type="ECO:0000256" key="1">
    <source>
        <dbReference type="ARBA" id="ARBA00004123"/>
    </source>
</evidence>